<dbReference type="GO" id="GO:0016702">
    <property type="term" value="F:oxidoreductase activity, acting on single donors with incorporation of molecular oxygen, incorporation of two atoms of oxygen"/>
    <property type="evidence" value="ECO:0007669"/>
    <property type="project" value="UniProtKB-ARBA"/>
</dbReference>
<feature type="domain" description="Extradiol ring-cleavage dioxygenase class III enzyme subunit B" evidence="1">
    <location>
        <begin position="72"/>
        <end position="249"/>
    </location>
</feature>
<dbReference type="SUPFAM" id="SSF53213">
    <property type="entry name" value="LigB-like"/>
    <property type="match status" value="1"/>
</dbReference>
<dbReference type="AlphaFoldDB" id="A0A7V8NLC7"/>
<comment type="caution">
    <text evidence="2">The sequence shown here is derived from an EMBL/GenBank/DDBJ whole genome shotgun (WGS) entry which is preliminary data.</text>
</comment>
<dbReference type="Pfam" id="PF02900">
    <property type="entry name" value="LigB"/>
    <property type="match status" value="1"/>
</dbReference>
<feature type="non-terminal residue" evidence="2">
    <location>
        <position position="249"/>
    </location>
</feature>
<reference evidence="2" key="1">
    <citation type="submission" date="2020-06" db="EMBL/GenBank/DDBJ databases">
        <title>Legume-microbial interactions unlock mineral nutrients during tropical forest succession.</title>
        <authorList>
            <person name="Epihov D.Z."/>
        </authorList>
    </citation>
    <scope>NUCLEOTIDE SEQUENCE [LARGE SCALE GENOMIC DNA]</scope>
    <source>
        <strain evidence="2">Pan2503</strain>
    </source>
</reference>
<gene>
    <name evidence="2" type="ORF">HRJ53_00360</name>
</gene>
<dbReference type="GO" id="GO:0008198">
    <property type="term" value="F:ferrous iron binding"/>
    <property type="evidence" value="ECO:0007669"/>
    <property type="project" value="InterPro"/>
</dbReference>
<sequence length="249" mass="28385">MARITFGLGTSHGPMLSIPPEYWADRVLADRENPRHFFRGKTYTFDELVELQRRERLAEQIKPEVCQQRHERCQKAIRELGDIFQAHRPDVAVVIGNDQMEVFTRDHVPALALFWGEYVEGHPRTPEFLAKLNRGVARAEADRTPPVYTQYPCLPDLGRHLIQRVTADGFDVAQLKRLTAGEIGVDSAPHAFGFVYRRVMRDDVVPHVPVFVNTFYPPNQPPAGRCFQFGRSLGRAVASWPEDRSVAVI</sequence>
<dbReference type="InterPro" id="IPR004183">
    <property type="entry name" value="Xdiol_dOase_suB"/>
</dbReference>
<dbReference type="Gene3D" id="3.40.830.10">
    <property type="entry name" value="LigB-like"/>
    <property type="match status" value="1"/>
</dbReference>
<organism evidence="2 3">
    <name type="scientific">Candidatus Acidiferrum panamense</name>
    <dbReference type="NCBI Taxonomy" id="2741543"/>
    <lineage>
        <taxon>Bacteria</taxon>
        <taxon>Pseudomonadati</taxon>
        <taxon>Acidobacteriota</taxon>
        <taxon>Terriglobia</taxon>
        <taxon>Candidatus Acidiferrales</taxon>
        <taxon>Candidatus Acidiferrum</taxon>
    </lineage>
</organism>
<protein>
    <submittedName>
        <fullName evidence="2">Protocatechuate 3,4-dioxygenase</fullName>
    </submittedName>
</protein>
<dbReference type="EMBL" id="JACDQQ010000038">
    <property type="protein sequence ID" value="MBA0083426.1"/>
    <property type="molecule type" value="Genomic_DNA"/>
</dbReference>
<dbReference type="Proteomes" id="UP000567293">
    <property type="component" value="Unassembled WGS sequence"/>
</dbReference>
<accession>A0A7V8NLC7</accession>
<evidence type="ECO:0000313" key="2">
    <source>
        <dbReference type="EMBL" id="MBA0083426.1"/>
    </source>
</evidence>
<evidence type="ECO:0000259" key="1">
    <source>
        <dbReference type="Pfam" id="PF02900"/>
    </source>
</evidence>
<keyword evidence="3" id="KW-1185">Reference proteome</keyword>
<proteinExistence type="predicted"/>
<evidence type="ECO:0000313" key="3">
    <source>
        <dbReference type="Proteomes" id="UP000567293"/>
    </source>
</evidence>
<name>A0A7V8NLC7_9BACT</name>